<reference evidence="2 3" key="1">
    <citation type="submission" date="2015-01" db="EMBL/GenBank/DDBJ databases">
        <title>The Genome Sequence of Capronia semiimmersa CBS27337.</title>
        <authorList>
            <consortium name="The Broad Institute Genomics Platform"/>
            <person name="Cuomo C."/>
            <person name="de Hoog S."/>
            <person name="Gorbushina A."/>
            <person name="Stielow B."/>
            <person name="Teixiera M."/>
            <person name="Abouelleil A."/>
            <person name="Chapman S.B."/>
            <person name="Priest M."/>
            <person name="Young S.K."/>
            <person name="Wortman J."/>
            <person name="Nusbaum C."/>
            <person name="Birren B."/>
        </authorList>
    </citation>
    <scope>NUCLEOTIDE SEQUENCE [LARGE SCALE GENOMIC DNA]</scope>
    <source>
        <strain evidence="2 3">CBS 27337</strain>
    </source>
</reference>
<proteinExistence type="predicted"/>
<dbReference type="AlphaFoldDB" id="A0A0D2FX92"/>
<gene>
    <name evidence="2" type="ORF">PV04_09456</name>
</gene>
<feature type="compositionally biased region" description="Basic and acidic residues" evidence="1">
    <location>
        <begin position="66"/>
        <end position="84"/>
    </location>
</feature>
<name>A0A0D2FX92_9EURO</name>
<organism evidence="2 3">
    <name type="scientific">Phialophora macrospora</name>
    <dbReference type="NCBI Taxonomy" id="1851006"/>
    <lineage>
        <taxon>Eukaryota</taxon>
        <taxon>Fungi</taxon>
        <taxon>Dikarya</taxon>
        <taxon>Ascomycota</taxon>
        <taxon>Pezizomycotina</taxon>
        <taxon>Eurotiomycetes</taxon>
        <taxon>Chaetothyriomycetidae</taxon>
        <taxon>Chaetothyriales</taxon>
        <taxon>Herpotrichiellaceae</taxon>
        <taxon>Phialophora</taxon>
    </lineage>
</organism>
<accession>A0A0D2FX92</accession>
<evidence type="ECO:0000313" key="3">
    <source>
        <dbReference type="Proteomes" id="UP000054266"/>
    </source>
</evidence>
<keyword evidence="3" id="KW-1185">Reference proteome</keyword>
<sequence>MYFFQARLKLQIPGIDIENETGEHAALPEVDHLRQSDKDHHKDGTMEVAAASSVSKSLKRKLPGSKLDDREPSSQKSVKVDRDAPCLAPEAANPETTVEAPASLATIEPEVRLEILRQLLFLERNQVVTYRSAHLDDLEFKLLGRDPDINRDKFTPGQWQGASIDDHVLHRSPARNPLPAPGPNPPREDILHSGNHSIGIHGAPDDLVNTLRKFGVGPRRWTGTGGRLLPQPVLQIDFRPEQLDFRPDRWLLFPPSDLRRLSLALYPTNVFNPSNMTYLQRMHLRIFPGIRLLKAFGQKEITGIKDLLRNDVIDWIGSEVTGCLADGMRTPSCRDCSMGKASPLMLDANRSAEKI</sequence>
<evidence type="ECO:0000256" key="1">
    <source>
        <dbReference type="SAM" id="MobiDB-lite"/>
    </source>
</evidence>
<dbReference type="EMBL" id="KN846961">
    <property type="protein sequence ID" value="KIW64529.1"/>
    <property type="molecule type" value="Genomic_DNA"/>
</dbReference>
<feature type="region of interest" description="Disordered" evidence="1">
    <location>
        <begin position="49"/>
        <end position="99"/>
    </location>
</feature>
<protein>
    <submittedName>
        <fullName evidence="2">Uncharacterized protein</fullName>
    </submittedName>
</protein>
<evidence type="ECO:0000313" key="2">
    <source>
        <dbReference type="EMBL" id="KIW64529.1"/>
    </source>
</evidence>
<dbReference type="HOGENOM" id="CLU_780737_0_0_1"/>
<dbReference type="Proteomes" id="UP000054266">
    <property type="component" value="Unassembled WGS sequence"/>
</dbReference>